<feature type="non-terminal residue" evidence="1">
    <location>
        <position position="167"/>
    </location>
</feature>
<organism evidence="1">
    <name type="scientific">marine sediment metagenome</name>
    <dbReference type="NCBI Taxonomy" id="412755"/>
    <lineage>
        <taxon>unclassified sequences</taxon>
        <taxon>metagenomes</taxon>
        <taxon>ecological metagenomes</taxon>
    </lineage>
</organism>
<dbReference type="AlphaFoldDB" id="A0A0F9N775"/>
<gene>
    <name evidence="1" type="ORF">LCGC14_1371740</name>
</gene>
<reference evidence="1" key="1">
    <citation type="journal article" date="2015" name="Nature">
        <title>Complex archaea that bridge the gap between prokaryotes and eukaryotes.</title>
        <authorList>
            <person name="Spang A."/>
            <person name="Saw J.H."/>
            <person name="Jorgensen S.L."/>
            <person name="Zaremba-Niedzwiedzka K."/>
            <person name="Martijn J."/>
            <person name="Lind A.E."/>
            <person name="van Eijk R."/>
            <person name="Schleper C."/>
            <person name="Guy L."/>
            <person name="Ettema T.J."/>
        </authorList>
    </citation>
    <scope>NUCLEOTIDE SEQUENCE</scope>
</reference>
<comment type="caution">
    <text evidence="1">The sequence shown here is derived from an EMBL/GenBank/DDBJ whole genome shotgun (WGS) entry which is preliminary data.</text>
</comment>
<protein>
    <submittedName>
        <fullName evidence="1">Uncharacterized protein</fullName>
    </submittedName>
</protein>
<dbReference type="EMBL" id="LAZR01008668">
    <property type="protein sequence ID" value="KKM77277.1"/>
    <property type="molecule type" value="Genomic_DNA"/>
</dbReference>
<name>A0A0F9N775_9ZZZZ</name>
<evidence type="ECO:0000313" key="1">
    <source>
        <dbReference type="EMBL" id="KKM77277.1"/>
    </source>
</evidence>
<proteinExistence type="predicted"/>
<accession>A0A0F9N775</accession>
<sequence length="167" mass="19154">MRTVEEFLKMLRSDVELTESDKNIVAEVLKGLDISDYLEIINDEKLLAINYINYGKETHEIQSPKSPAFYALLSPINGQYDVSPALLKDTNCHFNTNSSTFGWSCPNRYGHLFYTKDSSDGQYENIVQMFKDYSVLYVNTRTIRYAIERNDDLENIKPVKAGLAIYG</sequence>